<organism evidence="7 8">
    <name type="scientific">Virgibacillus byunsanensis</name>
    <dbReference type="NCBI Taxonomy" id="570945"/>
    <lineage>
        <taxon>Bacteria</taxon>
        <taxon>Bacillati</taxon>
        <taxon>Bacillota</taxon>
        <taxon>Bacilli</taxon>
        <taxon>Bacillales</taxon>
        <taxon>Bacillaceae</taxon>
        <taxon>Virgibacillus</taxon>
    </lineage>
</organism>
<evidence type="ECO:0000256" key="2">
    <source>
        <dbReference type="ARBA" id="ARBA00012862"/>
    </source>
</evidence>
<keyword evidence="3 6" id="KW-0963">Cytoplasm</keyword>
<keyword evidence="4 6" id="KW-0413">Isomerase</keyword>
<comment type="pathway">
    <text evidence="6">Carbohydrate metabolism; D-ribose degradation; D-ribose 5-phosphate from beta-D-ribopyranose: step 1/2.</text>
</comment>
<dbReference type="InterPro" id="IPR023750">
    <property type="entry name" value="RbsD-like_sf"/>
</dbReference>
<protein>
    <recommendedName>
        <fullName evidence="2 6">D-ribose pyranase</fullName>
        <ecNumber evidence="2 6">5.4.99.62</ecNumber>
    </recommendedName>
</protein>
<gene>
    <name evidence="6 7" type="primary">rbsD</name>
    <name evidence="7" type="ORF">ACFQ3N_18820</name>
</gene>
<comment type="similarity">
    <text evidence="6">Belongs to the RbsD / FucU family. RbsD subfamily.</text>
</comment>
<feature type="binding site" evidence="6">
    <location>
        <position position="28"/>
    </location>
    <ligand>
        <name>substrate</name>
    </ligand>
</feature>
<evidence type="ECO:0000256" key="4">
    <source>
        <dbReference type="ARBA" id="ARBA00023235"/>
    </source>
</evidence>
<comment type="subunit">
    <text evidence="6">Homodecamer.</text>
</comment>
<sequence length="131" mass="14275">MKKTGMLNREITAVLAKLGHTDSIIIADCGLPIPDQSTCIDLSISLGTPSFTSVLKAVSDDMEIEEITLANEIKHSNTTLHDNLMDNYSDIPMTYISHEALKQKLKDAKAIIRTGEASPYANVILQSGVIF</sequence>
<dbReference type="SUPFAM" id="SSF102546">
    <property type="entry name" value="RbsD-like"/>
    <property type="match status" value="1"/>
</dbReference>
<evidence type="ECO:0000256" key="1">
    <source>
        <dbReference type="ARBA" id="ARBA00000223"/>
    </source>
</evidence>
<dbReference type="PANTHER" id="PTHR37831">
    <property type="entry name" value="D-RIBOSE PYRANASE"/>
    <property type="match status" value="1"/>
</dbReference>
<dbReference type="NCBIfam" id="NF008761">
    <property type="entry name" value="PRK11797.1"/>
    <property type="match status" value="1"/>
</dbReference>
<keyword evidence="5 6" id="KW-0119">Carbohydrate metabolism</keyword>
<comment type="catalytic activity">
    <reaction evidence="1 6">
        <text>beta-D-ribopyranose = beta-D-ribofuranose</text>
        <dbReference type="Rhea" id="RHEA:25432"/>
        <dbReference type="ChEBI" id="CHEBI:27476"/>
        <dbReference type="ChEBI" id="CHEBI:47002"/>
        <dbReference type="EC" id="5.4.99.62"/>
    </reaction>
</comment>
<comment type="caution">
    <text evidence="7">The sequence shown here is derived from an EMBL/GenBank/DDBJ whole genome shotgun (WGS) entry which is preliminary data.</text>
</comment>
<dbReference type="PANTHER" id="PTHR37831:SF1">
    <property type="entry name" value="D-RIBOSE PYRANASE"/>
    <property type="match status" value="1"/>
</dbReference>
<feature type="binding site" evidence="6">
    <location>
        <position position="98"/>
    </location>
    <ligand>
        <name>substrate</name>
    </ligand>
</feature>
<evidence type="ECO:0000256" key="5">
    <source>
        <dbReference type="ARBA" id="ARBA00023277"/>
    </source>
</evidence>
<dbReference type="RefSeq" id="WP_390364774.1">
    <property type="nucleotide sequence ID" value="NZ_JBHTKJ010000073.1"/>
</dbReference>
<dbReference type="Proteomes" id="UP001597040">
    <property type="component" value="Unassembled WGS sequence"/>
</dbReference>
<evidence type="ECO:0000256" key="6">
    <source>
        <dbReference type="HAMAP-Rule" id="MF_01661"/>
    </source>
</evidence>
<comment type="function">
    <text evidence="6">Catalyzes the interconversion of beta-pyran and beta-furan forms of D-ribose.</text>
</comment>
<feature type="active site" description="Proton donor" evidence="6">
    <location>
        <position position="20"/>
    </location>
</feature>
<dbReference type="HAMAP" id="MF_01661">
    <property type="entry name" value="D_rib_pyranase"/>
    <property type="match status" value="1"/>
</dbReference>
<dbReference type="Pfam" id="PF05025">
    <property type="entry name" value="RbsD_FucU"/>
    <property type="match status" value="1"/>
</dbReference>
<dbReference type="EC" id="5.4.99.62" evidence="2 6"/>
<comment type="subcellular location">
    <subcellularLocation>
        <location evidence="6">Cytoplasm</location>
    </subcellularLocation>
</comment>
<dbReference type="InterPro" id="IPR007721">
    <property type="entry name" value="RbsD_FucU"/>
</dbReference>
<name>A0ABW3LS01_9BACI</name>
<dbReference type="Gene3D" id="3.40.1650.10">
    <property type="entry name" value="RbsD-like domain"/>
    <property type="match status" value="1"/>
</dbReference>
<evidence type="ECO:0000313" key="7">
    <source>
        <dbReference type="EMBL" id="MFD1040432.1"/>
    </source>
</evidence>
<reference evidence="8" key="1">
    <citation type="journal article" date="2019" name="Int. J. Syst. Evol. Microbiol.">
        <title>The Global Catalogue of Microorganisms (GCM) 10K type strain sequencing project: providing services to taxonomists for standard genome sequencing and annotation.</title>
        <authorList>
            <consortium name="The Broad Institute Genomics Platform"/>
            <consortium name="The Broad Institute Genome Sequencing Center for Infectious Disease"/>
            <person name="Wu L."/>
            <person name="Ma J."/>
        </authorList>
    </citation>
    <scope>NUCLEOTIDE SEQUENCE [LARGE SCALE GENOMIC DNA]</scope>
    <source>
        <strain evidence="8">CCUG 56754</strain>
    </source>
</reference>
<keyword evidence="8" id="KW-1185">Reference proteome</keyword>
<dbReference type="InterPro" id="IPR023064">
    <property type="entry name" value="D-ribose_pyranase"/>
</dbReference>
<evidence type="ECO:0000256" key="3">
    <source>
        <dbReference type="ARBA" id="ARBA00022490"/>
    </source>
</evidence>
<proteinExistence type="inferred from homology"/>
<evidence type="ECO:0000313" key="8">
    <source>
        <dbReference type="Proteomes" id="UP001597040"/>
    </source>
</evidence>
<dbReference type="EMBL" id="JBHTKJ010000073">
    <property type="protein sequence ID" value="MFD1040432.1"/>
    <property type="molecule type" value="Genomic_DNA"/>
</dbReference>
<feature type="binding site" evidence="6">
    <location>
        <begin position="120"/>
        <end position="122"/>
    </location>
    <ligand>
        <name>substrate</name>
    </ligand>
</feature>
<accession>A0ABW3LS01</accession>
<dbReference type="GO" id="GO:0062193">
    <property type="term" value="F:D-ribose pyranase activity"/>
    <property type="evidence" value="ECO:0007669"/>
    <property type="project" value="UniProtKB-EC"/>
</dbReference>